<accession>A0ABP7UZF3</accession>
<protein>
    <recommendedName>
        <fullName evidence="4">Outer membrane protein beta-barrel domain-containing protein</fullName>
    </recommendedName>
</protein>
<comment type="caution">
    <text evidence="2">The sequence shown here is derived from an EMBL/GenBank/DDBJ whole genome shotgun (WGS) entry which is preliminary data.</text>
</comment>
<name>A0ABP7UZF3_9BACT</name>
<dbReference type="RefSeq" id="WP_345059977.1">
    <property type="nucleotide sequence ID" value="NZ_BAABDK010000035.1"/>
</dbReference>
<reference evidence="3" key="1">
    <citation type="journal article" date="2019" name="Int. J. Syst. Evol. Microbiol.">
        <title>The Global Catalogue of Microorganisms (GCM) 10K type strain sequencing project: providing services to taxonomists for standard genome sequencing and annotation.</title>
        <authorList>
            <consortium name="The Broad Institute Genomics Platform"/>
            <consortium name="The Broad Institute Genome Sequencing Center for Infectious Disease"/>
            <person name="Wu L."/>
            <person name="Ma J."/>
        </authorList>
    </citation>
    <scope>NUCLEOTIDE SEQUENCE [LARGE SCALE GENOMIC DNA]</scope>
    <source>
        <strain evidence="3">JCM 17225</strain>
    </source>
</reference>
<gene>
    <name evidence="2" type="ORF">GCM10022409_49280</name>
</gene>
<keyword evidence="3" id="KW-1185">Reference proteome</keyword>
<proteinExistence type="predicted"/>
<dbReference type="EMBL" id="BAABDK010000035">
    <property type="protein sequence ID" value="GAA4056130.1"/>
    <property type="molecule type" value="Genomic_DNA"/>
</dbReference>
<evidence type="ECO:0000256" key="1">
    <source>
        <dbReference type="SAM" id="SignalP"/>
    </source>
</evidence>
<organism evidence="2 3">
    <name type="scientific">Hymenobacter glaciei</name>
    <dbReference type="NCBI Taxonomy" id="877209"/>
    <lineage>
        <taxon>Bacteria</taxon>
        <taxon>Pseudomonadati</taxon>
        <taxon>Bacteroidota</taxon>
        <taxon>Cytophagia</taxon>
        <taxon>Cytophagales</taxon>
        <taxon>Hymenobacteraceae</taxon>
        <taxon>Hymenobacter</taxon>
    </lineage>
</organism>
<feature type="chain" id="PRO_5045905750" description="Outer membrane protein beta-barrel domain-containing protein" evidence="1">
    <location>
        <begin position="24"/>
        <end position="421"/>
    </location>
</feature>
<evidence type="ECO:0008006" key="4">
    <source>
        <dbReference type="Google" id="ProtNLM"/>
    </source>
</evidence>
<evidence type="ECO:0000313" key="3">
    <source>
        <dbReference type="Proteomes" id="UP001501469"/>
    </source>
</evidence>
<keyword evidence="1" id="KW-0732">Signal</keyword>
<feature type="signal peptide" evidence="1">
    <location>
        <begin position="1"/>
        <end position="23"/>
    </location>
</feature>
<dbReference type="Proteomes" id="UP001501469">
    <property type="component" value="Unassembled WGS sequence"/>
</dbReference>
<sequence>MKLFTTLSAAWALFLLLPACALGQQNFQPAKVTTLAGDTLRGFINYRGWDRNPRTVSFKPDLQAPEQQFRPLDIKGFSVSSEQYAGARVSVENSPQELNDLSSTATPSYRADTVFLRALVAGPKSLYEYKDANGYNFFYTKQGGSYDLLVFKRYKAPGYRSEVVQLNTTFRDQLAGYLADCPGIEPKLKAIGYTANALQRTFAGYYACTRQPLAFQRRSTIKQQFGVLGGVCLTNVVFSDVKNPEYPTFDSYTQIRPTGGIYYNVSLPGSLGRFSVSNALVFNSFSASGYHEEISPYGNTHRKTSSSLALSYLKLHSLLRISQPLGVGAIFINAGVSNGYAIQIKSEKTVREKFYSTETTTTSELFSSFRRYEQCLVAGIGASYKRLSAEGRFEYSNGFLPYKGFSAGFDRYELLLGYRLH</sequence>
<evidence type="ECO:0000313" key="2">
    <source>
        <dbReference type="EMBL" id="GAA4056130.1"/>
    </source>
</evidence>